<dbReference type="GO" id="GO:0003677">
    <property type="term" value="F:DNA binding"/>
    <property type="evidence" value="ECO:0007669"/>
    <property type="project" value="InterPro"/>
</dbReference>
<evidence type="ECO:0000256" key="6">
    <source>
        <dbReference type="ARBA" id="ARBA00022932"/>
    </source>
</evidence>
<dbReference type="NCBIfam" id="TIGR01128">
    <property type="entry name" value="holA"/>
    <property type="match status" value="1"/>
</dbReference>
<organism evidence="11">
    <name type="scientific">hydrothermal vent metagenome</name>
    <dbReference type="NCBI Taxonomy" id="652676"/>
    <lineage>
        <taxon>unclassified sequences</taxon>
        <taxon>metagenomes</taxon>
        <taxon>ecological metagenomes</taxon>
    </lineage>
</organism>
<keyword evidence="3" id="KW-0808">Transferase</keyword>
<gene>
    <name evidence="11" type="ORF">MNBD_DELTA01-903</name>
</gene>
<dbReference type="InterPro" id="IPR005790">
    <property type="entry name" value="DNA_polIII_delta"/>
</dbReference>
<reference evidence="11" key="1">
    <citation type="submission" date="2018-06" db="EMBL/GenBank/DDBJ databases">
        <authorList>
            <person name="Zhirakovskaya E."/>
        </authorList>
    </citation>
    <scope>NUCLEOTIDE SEQUENCE</scope>
</reference>
<dbReference type="EC" id="2.7.7.7" evidence="1"/>
<dbReference type="SUPFAM" id="SSF52540">
    <property type="entry name" value="P-loop containing nucleoside triphosphate hydrolases"/>
    <property type="match status" value="1"/>
</dbReference>
<keyword evidence="5" id="KW-0235">DNA replication</keyword>
<feature type="domain" description="DNA polymerase III delta N-terminal" evidence="9">
    <location>
        <begin position="11"/>
        <end position="120"/>
    </location>
</feature>
<feature type="domain" description="DNA polymerase III delta subunit-like C-terminal" evidence="10">
    <location>
        <begin position="200"/>
        <end position="315"/>
    </location>
</feature>
<comment type="catalytic activity">
    <reaction evidence="8">
        <text>DNA(n) + a 2'-deoxyribonucleoside 5'-triphosphate = DNA(n+1) + diphosphate</text>
        <dbReference type="Rhea" id="RHEA:22508"/>
        <dbReference type="Rhea" id="RHEA-COMP:17339"/>
        <dbReference type="Rhea" id="RHEA-COMP:17340"/>
        <dbReference type="ChEBI" id="CHEBI:33019"/>
        <dbReference type="ChEBI" id="CHEBI:61560"/>
        <dbReference type="ChEBI" id="CHEBI:173112"/>
        <dbReference type="EC" id="2.7.7.7"/>
    </reaction>
</comment>
<dbReference type="GO" id="GO:0009360">
    <property type="term" value="C:DNA polymerase III complex"/>
    <property type="evidence" value="ECO:0007669"/>
    <property type="project" value="InterPro"/>
</dbReference>
<proteinExistence type="inferred from homology"/>
<dbReference type="Gene3D" id="3.40.50.300">
    <property type="entry name" value="P-loop containing nucleotide triphosphate hydrolases"/>
    <property type="match status" value="1"/>
</dbReference>
<evidence type="ECO:0000256" key="4">
    <source>
        <dbReference type="ARBA" id="ARBA00022695"/>
    </source>
</evidence>
<dbReference type="SUPFAM" id="SSF48019">
    <property type="entry name" value="post-AAA+ oligomerization domain-like"/>
    <property type="match status" value="1"/>
</dbReference>
<dbReference type="InterPro" id="IPR008921">
    <property type="entry name" value="DNA_pol3_clamp-load_cplx_C"/>
</dbReference>
<dbReference type="GO" id="GO:0006261">
    <property type="term" value="P:DNA-templated DNA replication"/>
    <property type="evidence" value="ECO:0007669"/>
    <property type="project" value="TreeGrafter"/>
</dbReference>
<evidence type="ECO:0000256" key="2">
    <source>
        <dbReference type="ARBA" id="ARBA00017703"/>
    </source>
</evidence>
<evidence type="ECO:0000256" key="1">
    <source>
        <dbReference type="ARBA" id="ARBA00012417"/>
    </source>
</evidence>
<evidence type="ECO:0000256" key="3">
    <source>
        <dbReference type="ARBA" id="ARBA00022679"/>
    </source>
</evidence>
<evidence type="ECO:0000256" key="8">
    <source>
        <dbReference type="ARBA" id="ARBA00049244"/>
    </source>
</evidence>
<dbReference type="PANTHER" id="PTHR34388:SF1">
    <property type="entry name" value="DNA POLYMERASE III SUBUNIT DELTA"/>
    <property type="match status" value="1"/>
</dbReference>
<evidence type="ECO:0000256" key="7">
    <source>
        <dbReference type="ARBA" id="ARBA00034754"/>
    </source>
</evidence>
<dbReference type="GO" id="GO:0003887">
    <property type="term" value="F:DNA-directed DNA polymerase activity"/>
    <property type="evidence" value="ECO:0007669"/>
    <property type="project" value="UniProtKB-KW"/>
</dbReference>
<sequence>MDKKTPPVCYFYGDEDLLIEEAITAIKRKYLSPGFESMNLQVYEGNSFNPVDAVGVANTMPAFSEMRIVIIAGAESMKAAEQKAMLAYVKEPSPSTALIFFARTYKVNKTAALFKYINSKRWAKLFRELSEDEAARWAENYAGESGKRLSGTAAKRLIGITGTRLRDLRGELDKLVSYVGAADIIEERDVEQSALQIKDDNSFDLADAMAARKLGAALALLKVLSGEEPLMVIGALGWHFRQLLRVKSLSREGLDPYKLSGRLRVSGANLRRYLAGCRNYSEAELLMVIKRLGAADTAIKTGQLPGDMALLRLVMDTCRA</sequence>
<dbReference type="Gene3D" id="1.20.272.10">
    <property type="match status" value="1"/>
</dbReference>
<dbReference type="AlphaFoldDB" id="A0A3B0QQ43"/>
<dbReference type="Pfam" id="PF06144">
    <property type="entry name" value="DNA_pol3_delta"/>
    <property type="match status" value="1"/>
</dbReference>
<evidence type="ECO:0000259" key="9">
    <source>
        <dbReference type="Pfam" id="PF06144"/>
    </source>
</evidence>
<protein>
    <recommendedName>
        <fullName evidence="2">DNA polymerase III subunit delta</fullName>
        <ecNumber evidence="1">2.7.7.7</ecNumber>
    </recommendedName>
</protein>
<evidence type="ECO:0000256" key="5">
    <source>
        <dbReference type="ARBA" id="ARBA00022705"/>
    </source>
</evidence>
<evidence type="ECO:0000259" key="10">
    <source>
        <dbReference type="Pfam" id="PF21694"/>
    </source>
</evidence>
<dbReference type="InterPro" id="IPR027417">
    <property type="entry name" value="P-loop_NTPase"/>
</dbReference>
<accession>A0A3B0QQ43</accession>
<keyword evidence="6" id="KW-0239">DNA-directed DNA polymerase</keyword>
<dbReference type="InterPro" id="IPR048466">
    <property type="entry name" value="DNA_pol3_delta-like_C"/>
</dbReference>
<dbReference type="EMBL" id="UOEA01000015">
    <property type="protein sequence ID" value="VAV82402.1"/>
    <property type="molecule type" value="Genomic_DNA"/>
</dbReference>
<dbReference type="Gene3D" id="1.10.8.60">
    <property type="match status" value="1"/>
</dbReference>
<keyword evidence="4" id="KW-0548">Nucleotidyltransferase</keyword>
<dbReference type="Pfam" id="PF21694">
    <property type="entry name" value="DNA_pol3_delta_C"/>
    <property type="match status" value="1"/>
</dbReference>
<comment type="similarity">
    <text evidence="7">Belongs to the DNA polymerase HolA subunit family.</text>
</comment>
<name>A0A3B0QQ43_9ZZZZ</name>
<evidence type="ECO:0000313" key="11">
    <source>
        <dbReference type="EMBL" id="VAV82402.1"/>
    </source>
</evidence>
<dbReference type="InterPro" id="IPR010372">
    <property type="entry name" value="DNA_pol3_delta_N"/>
</dbReference>
<dbReference type="PANTHER" id="PTHR34388">
    <property type="entry name" value="DNA POLYMERASE III SUBUNIT DELTA"/>
    <property type="match status" value="1"/>
</dbReference>